<dbReference type="InterPro" id="IPR017735">
    <property type="entry name" value="T6SS_FHA"/>
</dbReference>
<evidence type="ECO:0000313" key="4">
    <source>
        <dbReference type="Proteomes" id="UP000320582"/>
    </source>
</evidence>
<feature type="domain" description="Type VI secretion system FHA" evidence="2">
    <location>
        <begin position="255"/>
        <end position="435"/>
    </location>
</feature>
<evidence type="ECO:0000259" key="2">
    <source>
        <dbReference type="Pfam" id="PF20232"/>
    </source>
</evidence>
<feature type="compositionally biased region" description="Polar residues" evidence="1">
    <location>
        <begin position="195"/>
        <end position="212"/>
    </location>
</feature>
<dbReference type="NCBIfam" id="TIGR03354">
    <property type="entry name" value="VI_FHA"/>
    <property type="match status" value="1"/>
</dbReference>
<evidence type="ECO:0000313" key="3">
    <source>
        <dbReference type="EMBL" id="TQM89971.1"/>
    </source>
</evidence>
<protein>
    <submittedName>
        <fullName evidence="3">FHA domain protein</fullName>
    </submittedName>
</protein>
<sequence>MRIRLRVENVTAVAPGRKLEATLSQGGGTIGSDPAADWSIQDSDGSLPLRVVTINVVDDQFTLEALEPELVRINGARAPIEVNRPVILRDNDKMNLGGLQVTIRLATVTAIEDTPELESLVSEESETRDTLVVDGVSQTASEGLDSAPAPAADPLHSLDKTMTPEHRKNQQTDPLAVLDELASYADQKLHHKRSVSPSTQQSDSRSEVNSAVTLPRISKDSYGFEVAPDAEAASMNAFDHDDLPVDHIALRPLSRALGLSVAEVDALESTEMLAEIGASLRAAVEGLTRIYARHQPGNSVRFPLTTMHLHAIEDNPLRFSRSSQEAMESLFIRRGAVHLSAPAAISESLTHLSQHQDATEAAVDEALSALFAALQPKALERRFAAYTRDAGPRPGPERDAWCWNMFKAYTEELSSQRQRGLQLLFWEVFSYEYQSRMRQLALKEDDGVTSSPTGFEE</sequence>
<proteinExistence type="predicted"/>
<accession>A0A543K4F7</accession>
<feature type="compositionally biased region" description="Basic and acidic residues" evidence="1">
    <location>
        <begin position="156"/>
        <end position="170"/>
    </location>
</feature>
<dbReference type="AlphaFoldDB" id="A0A543K4F7"/>
<dbReference type="EMBL" id="VFPT01000004">
    <property type="protein sequence ID" value="TQM89971.1"/>
    <property type="molecule type" value="Genomic_DNA"/>
</dbReference>
<dbReference type="InterPro" id="IPR046883">
    <property type="entry name" value="T6SS_FHA_C"/>
</dbReference>
<keyword evidence="4" id="KW-1185">Reference proteome</keyword>
<dbReference type="Proteomes" id="UP000320582">
    <property type="component" value="Unassembled WGS sequence"/>
</dbReference>
<evidence type="ECO:0000256" key="1">
    <source>
        <dbReference type="SAM" id="MobiDB-lite"/>
    </source>
</evidence>
<dbReference type="CDD" id="cd00060">
    <property type="entry name" value="FHA"/>
    <property type="match status" value="1"/>
</dbReference>
<dbReference type="RefSeq" id="WP_142085584.1">
    <property type="nucleotide sequence ID" value="NZ_VFPT01000004.1"/>
</dbReference>
<reference evidence="3 4" key="1">
    <citation type="submission" date="2019-06" db="EMBL/GenBank/DDBJ databases">
        <title>Genomic Encyclopedia of Archaeal and Bacterial Type Strains, Phase II (KMG-II): from individual species to whole genera.</title>
        <authorList>
            <person name="Goeker M."/>
        </authorList>
    </citation>
    <scope>NUCLEOTIDE SEQUENCE [LARGE SCALE GENOMIC DNA]</scope>
    <source>
        <strain evidence="3 4">DSM 18423</strain>
    </source>
</reference>
<comment type="caution">
    <text evidence="3">The sequence shown here is derived from an EMBL/GenBank/DDBJ whole genome shotgun (WGS) entry which is preliminary data.</text>
</comment>
<feature type="region of interest" description="Disordered" evidence="1">
    <location>
        <begin position="141"/>
        <end position="171"/>
    </location>
</feature>
<dbReference type="OrthoDB" id="273564at2"/>
<gene>
    <name evidence="3" type="ORF">BD293_4290</name>
</gene>
<name>A0A543K4F7_9RHOB</name>
<feature type="region of interest" description="Disordered" evidence="1">
    <location>
        <begin position="188"/>
        <end position="212"/>
    </location>
</feature>
<feature type="compositionally biased region" description="Low complexity" evidence="1">
    <location>
        <begin position="144"/>
        <end position="155"/>
    </location>
</feature>
<organism evidence="3 4">
    <name type="scientific">Roseinatronobacter monicus</name>
    <dbReference type="NCBI Taxonomy" id="393481"/>
    <lineage>
        <taxon>Bacteria</taxon>
        <taxon>Pseudomonadati</taxon>
        <taxon>Pseudomonadota</taxon>
        <taxon>Alphaproteobacteria</taxon>
        <taxon>Rhodobacterales</taxon>
        <taxon>Paracoccaceae</taxon>
        <taxon>Roseinatronobacter</taxon>
    </lineage>
</organism>
<dbReference type="Pfam" id="PF20232">
    <property type="entry name" value="T6SS_FHA_C"/>
    <property type="match status" value="1"/>
</dbReference>